<comment type="similarity">
    <text evidence="10">Belongs to the insect chemoreceptor superfamily. Heteromeric odorant receptor channel (TC 1.A.69) family.</text>
</comment>
<proteinExistence type="inferred from homology"/>
<dbReference type="GO" id="GO:0005886">
    <property type="term" value="C:plasma membrane"/>
    <property type="evidence" value="ECO:0007669"/>
    <property type="project" value="UniProtKB-SubCell"/>
</dbReference>
<keyword evidence="9 10" id="KW-0807">Transducer</keyword>
<evidence type="ECO:0000256" key="2">
    <source>
        <dbReference type="ARBA" id="ARBA00022475"/>
    </source>
</evidence>
<dbReference type="Proteomes" id="UP000504606">
    <property type="component" value="Unplaced"/>
</dbReference>
<keyword evidence="7 10" id="KW-0472">Membrane</keyword>
<dbReference type="AlphaFoldDB" id="A0A9C6X197"/>
<keyword evidence="6 10" id="KW-1133">Transmembrane helix</keyword>
<dbReference type="GO" id="GO:0004984">
    <property type="term" value="F:olfactory receptor activity"/>
    <property type="evidence" value="ECO:0007669"/>
    <property type="project" value="InterPro"/>
</dbReference>
<name>A0A9C6X197_FRAOC</name>
<protein>
    <recommendedName>
        <fullName evidence="10">Odorant receptor</fullName>
    </recommendedName>
</protein>
<reference evidence="12" key="1">
    <citation type="submission" date="2025-08" db="UniProtKB">
        <authorList>
            <consortium name="RefSeq"/>
        </authorList>
    </citation>
    <scope>IDENTIFICATION</scope>
    <source>
        <tissue evidence="12">Whole organism</tissue>
    </source>
</reference>
<organism evidence="11 12">
    <name type="scientific">Frankliniella occidentalis</name>
    <name type="common">Western flower thrips</name>
    <name type="synonym">Euthrips occidentalis</name>
    <dbReference type="NCBI Taxonomy" id="133901"/>
    <lineage>
        <taxon>Eukaryota</taxon>
        <taxon>Metazoa</taxon>
        <taxon>Ecdysozoa</taxon>
        <taxon>Arthropoda</taxon>
        <taxon>Hexapoda</taxon>
        <taxon>Insecta</taxon>
        <taxon>Pterygota</taxon>
        <taxon>Neoptera</taxon>
        <taxon>Paraneoptera</taxon>
        <taxon>Thysanoptera</taxon>
        <taxon>Terebrantia</taxon>
        <taxon>Thripoidea</taxon>
        <taxon>Thripidae</taxon>
        <taxon>Frankliniella</taxon>
    </lineage>
</organism>
<evidence type="ECO:0000256" key="10">
    <source>
        <dbReference type="RuleBase" id="RU351113"/>
    </source>
</evidence>
<evidence type="ECO:0000256" key="6">
    <source>
        <dbReference type="ARBA" id="ARBA00022989"/>
    </source>
</evidence>
<dbReference type="GO" id="GO:0007165">
    <property type="term" value="P:signal transduction"/>
    <property type="evidence" value="ECO:0007669"/>
    <property type="project" value="UniProtKB-KW"/>
</dbReference>
<keyword evidence="2" id="KW-1003">Cell membrane</keyword>
<dbReference type="Pfam" id="PF02949">
    <property type="entry name" value="7tm_6"/>
    <property type="match status" value="1"/>
</dbReference>
<evidence type="ECO:0000256" key="1">
    <source>
        <dbReference type="ARBA" id="ARBA00004651"/>
    </source>
</evidence>
<feature type="transmembrane region" description="Helical" evidence="10">
    <location>
        <begin position="295"/>
        <end position="314"/>
    </location>
</feature>
<evidence type="ECO:0000256" key="3">
    <source>
        <dbReference type="ARBA" id="ARBA00022606"/>
    </source>
</evidence>
<accession>A0A9C6X197</accession>
<dbReference type="RefSeq" id="XP_052127313.1">
    <property type="nucleotide sequence ID" value="XM_052271353.1"/>
</dbReference>
<comment type="subcellular location">
    <subcellularLocation>
        <location evidence="1 10">Cell membrane</location>
        <topology evidence="1 10">Multi-pass membrane protein</topology>
    </subcellularLocation>
</comment>
<evidence type="ECO:0000256" key="9">
    <source>
        <dbReference type="ARBA" id="ARBA00023224"/>
    </source>
</evidence>
<feature type="transmembrane region" description="Helical" evidence="10">
    <location>
        <begin position="261"/>
        <end position="283"/>
    </location>
</feature>
<evidence type="ECO:0000256" key="5">
    <source>
        <dbReference type="ARBA" id="ARBA00022725"/>
    </source>
</evidence>
<dbReference type="PANTHER" id="PTHR21137:SF35">
    <property type="entry name" value="ODORANT RECEPTOR 19A-RELATED"/>
    <property type="match status" value="1"/>
</dbReference>
<evidence type="ECO:0000313" key="11">
    <source>
        <dbReference type="Proteomes" id="UP000504606"/>
    </source>
</evidence>
<dbReference type="KEGG" id="foc:127750248"/>
<evidence type="ECO:0000256" key="8">
    <source>
        <dbReference type="ARBA" id="ARBA00023170"/>
    </source>
</evidence>
<keyword evidence="5 10" id="KW-0552">Olfaction</keyword>
<dbReference type="GeneID" id="127750248"/>
<keyword evidence="3 10" id="KW-0716">Sensory transduction</keyword>
<evidence type="ECO:0000313" key="12">
    <source>
        <dbReference type="RefSeq" id="XP_052127313.1"/>
    </source>
</evidence>
<keyword evidence="4 10" id="KW-0812">Transmembrane</keyword>
<evidence type="ECO:0000256" key="4">
    <source>
        <dbReference type="ARBA" id="ARBA00022692"/>
    </source>
</evidence>
<sequence length="395" mass="44971">MPALTRWTNMGLLDEERPAGARWPPRWPPVRTLLVVTAHGLMGLSHLSHLLLRSKGDRVYNDAGAFIAAQTTWSYLLQALLQRRTLRRLYAEMLEYSRFVESRSPAGSGPLPLPASRLRLRRLWTTQTALTLGTWAFYTASPFLFEFIHDIDLGSLRRLSAMTHPTLCDLRGLACYIVTYVVVAFEWFLASFAFSSVESTNLVFYTVASKHFEHLGASIGQVFSGDDAQAEEKEVEQASRALRLCVQQHQFLLRWSKEMTAVYAVPTFIRLGAMVLLFILPLLKVTTVDNYVMDELPFVGLYGVLTIYAVCWFADDLNRASSQVHGRAYLSRWERGRPGQRRTLHILLTRSLRPVRTRAVWVDNLSLRSFVEVLNRSYSALQTIRAARRKGADQT</sequence>
<comment type="caution">
    <text evidence="10">Lacks conserved residue(s) required for the propagation of feature annotation.</text>
</comment>
<dbReference type="OrthoDB" id="7179992at2759"/>
<keyword evidence="8 10" id="KW-0675">Receptor</keyword>
<dbReference type="GO" id="GO:0005549">
    <property type="term" value="F:odorant binding"/>
    <property type="evidence" value="ECO:0007669"/>
    <property type="project" value="InterPro"/>
</dbReference>
<dbReference type="InterPro" id="IPR004117">
    <property type="entry name" value="7tm6_olfct_rcpt"/>
</dbReference>
<dbReference type="PANTHER" id="PTHR21137">
    <property type="entry name" value="ODORANT RECEPTOR"/>
    <property type="match status" value="1"/>
</dbReference>
<gene>
    <name evidence="12" type="primary">LOC127750248</name>
</gene>
<keyword evidence="11" id="KW-1185">Reference proteome</keyword>
<evidence type="ECO:0000256" key="7">
    <source>
        <dbReference type="ARBA" id="ARBA00023136"/>
    </source>
</evidence>